<accession>M4JTN4</accession>
<dbReference type="GeneID" id="15088807"/>
<dbReference type="KEGG" id="vg:15088807"/>
<name>M4JTN4_9NIDO</name>
<evidence type="ECO:0000313" key="2">
    <source>
        <dbReference type="Proteomes" id="UP000204489"/>
    </source>
</evidence>
<sequence length="57" mass="6528">MLDLVVGRKYSAHVYVSGLGPNRRFLYIRYARPGTSRTFKLNNITLEESSPLNENNV</sequence>
<evidence type="ECO:0000313" key="1">
    <source>
        <dbReference type="EMBL" id="AGE00069.1"/>
    </source>
</evidence>
<dbReference type="EMBL" id="JQ957874">
    <property type="protein sequence ID" value="AGE00069.1"/>
    <property type="molecule type" value="Genomic_RNA"/>
</dbReference>
<protein>
    <submittedName>
        <fullName evidence="1">Uncharacterized protein</fullName>
    </submittedName>
</protein>
<organism evidence="1 2">
    <name type="scientific">Alphamesonivirus casuarinaense</name>
    <dbReference type="NCBI Taxonomy" id="1945562"/>
    <lineage>
        <taxon>Viruses</taxon>
        <taxon>Riboviria</taxon>
        <taxon>Orthornavirae</taxon>
        <taxon>Pisuviricota</taxon>
        <taxon>Pisoniviricetes</taxon>
        <taxon>Nidovirales</taxon>
        <taxon>Mesnidovirineae</taxon>
        <taxon>Mesoniviridae</taxon>
        <taxon>Hexponivirinae</taxon>
        <taxon>Alphamesonivirus</taxon>
        <taxon>Casualivirus</taxon>
    </lineage>
</organism>
<dbReference type="RefSeq" id="YP_007697648.1">
    <property type="nucleotide sequence ID" value="NC_020901.1"/>
</dbReference>
<dbReference type="Proteomes" id="UP000204489">
    <property type="component" value="Segment"/>
</dbReference>
<reference evidence="1 2" key="1">
    <citation type="journal article" date="2013" name="J. Virol.">
        <title>Identification and characterization of genetically divergent members of the newly established family mesoniviridae.</title>
        <authorList>
            <person name="Zirkel F."/>
            <person name="Roth H."/>
            <person name="Kurth A."/>
            <person name="Drosten C."/>
            <person name="Ziebuhr J."/>
            <person name="Junglen S."/>
        </authorList>
    </citation>
    <scope>NUCLEOTIDE SEQUENCE [LARGE SCALE GENOMIC DNA]</scope>
    <source>
        <strain evidence="1 2">F24/CI/2004</strain>
    </source>
</reference>
<keyword evidence="2" id="KW-1185">Reference proteome</keyword>
<proteinExistence type="predicted"/>